<reference evidence="3" key="1">
    <citation type="submission" date="2022-10" db="EMBL/GenBank/DDBJ databases">
        <title>Tapping the CABI collections for fungal endophytes: first genome assemblies for Collariella, Neodidymelliopsis, Ascochyta clinopodiicola, Didymella pomorum, Didymosphaeria variabile, Neocosmospora piperis and Neocucurbitaria cava.</title>
        <authorList>
            <person name="Hill R."/>
        </authorList>
    </citation>
    <scope>NUCLEOTIDE SEQUENCE</scope>
    <source>
        <strain evidence="3">IMI 355082</strain>
    </source>
</reference>
<feature type="region of interest" description="Disordered" evidence="1">
    <location>
        <begin position="523"/>
        <end position="563"/>
    </location>
</feature>
<gene>
    <name evidence="3" type="ORF">N0V93_004900</name>
</gene>
<sequence length="563" mass="58438">MTSIRFFRMRANTMLSKALALLAASLAATSSTVVARPQNTLHQRYPADPAASVLVPFVNGSSAHLNFTNDPSIRYNFSWEGGQSAVRTVFVDTGSVGAVIGAYYFPGWTKYHSQIVRNTPGHILYTSSGNLLTGRFVDVDFEFNDATLPLKAHGPILVVDRTVVCKNYTVLIDGHYCPEQYIDGPDVCNGTTCKNSYFGIGWARGTNPASNNPLLNVVSVDNTPVSADYTFGYTLTYEGLHVGLTEQTTAGFTKVQLERNSDAKFDWAQVQGCLEFDSTTTSQATPGACVSGKFLLDTGIDQGYATVTADNGLTGWRYYTDSNGVRQAHSQNLTEGYTVTSKFGSSTNPDQYEFAFTLGQSPLSPPWLLTSLNATTPTSLNTGRHFFRINDMMYDATNGVWGARLRYGTQVPASIPTSASNTTLPSSVGAAPGSPSSQALTMTNSRGNTGSTAVVSSAVLAIAATRSSGISPIGTGLVVPTITAGGSGAVAGGSVGINQGGAGQAIGNSQNIGVGPGLTGAAATGAGNTESAGSQSGSGNQSGTSGQDGAANGASDGAQVHNC</sequence>
<protein>
    <submittedName>
        <fullName evidence="3">Uncharacterized protein</fullName>
    </submittedName>
</protein>
<evidence type="ECO:0000313" key="3">
    <source>
        <dbReference type="EMBL" id="KAJ4391283.1"/>
    </source>
</evidence>
<feature type="chain" id="PRO_5040735259" evidence="2">
    <location>
        <begin position="36"/>
        <end position="563"/>
    </location>
</feature>
<dbReference type="OrthoDB" id="5291209at2759"/>
<evidence type="ECO:0000313" key="4">
    <source>
        <dbReference type="Proteomes" id="UP001140453"/>
    </source>
</evidence>
<keyword evidence="2" id="KW-0732">Signal</keyword>
<evidence type="ECO:0000256" key="2">
    <source>
        <dbReference type="SAM" id="SignalP"/>
    </source>
</evidence>
<name>A0A9W8YTQ6_9PEZI</name>
<feature type="compositionally biased region" description="Low complexity" evidence="1">
    <location>
        <begin position="523"/>
        <end position="549"/>
    </location>
</feature>
<feature type="compositionally biased region" description="Low complexity" evidence="1">
    <location>
        <begin position="425"/>
        <end position="437"/>
    </location>
</feature>
<comment type="caution">
    <text evidence="3">The sequence shown here is derived from an EMBL/GenBank/DDBJ whole genome shotgun (WGS) entry which is preliminary data.</text>
</comment>
<dbReference type="EMBL" id="JAPEVB010000003">
    <property type="protein sequence ID" value="KAJ4391283.1"/>
    <property type="molecule type" value="Genomic_DNA"/>
</dbReference>
<dbReference type="Proteomes" id="UP001140453">
    <property type="component" value="Unassembled WGS sequence"/>
</dbReference>
<feature type="region of interest" description="Disordered" evidence="1">
    <location>
        <begin position="417"/>
        <end position="438"/>
    </location>
</feature>
<organism evidence="3 4">
    <name type="scientific">Gnomoniopsis smithogilvyi</name>
    <dbReference type="NCBI Taxonomy" id="1191159"/>
    <lineage>
        <taxon>Eukaryota</taxon>
        <taxon>Fungi</taxon>
        <taxon>Dikarya</taxon>
        <taxon>Ascomycota</taxon>
        <taxon>Pezizomycotina</taxon>
        <taxon>Sordariomycetes</taxon>
        <taxon>Sordariomycetidae</taxon>
        <taxon>Diaporthales</taxon>
        <taxon>Gnomoniaceae</taxon>
        <taxon>Gnomoniopsis</taxon>
    </lineage>
</organism>
<evidence type="ECO:0000256" key="1">
    <source>
        <dbReference type="SAM" id="MobiDB-lite"/>
    </source>
</evidence>
<accession>A0A9W8YTQ6</accession>
<proteinExistence type="predicted"/>
<keyword evidence="4" id="KW-1185">Reference proteome</keyword>
<feature type="signal peptide" evidence="2">
    <location>
        <begin position="1"/>
        <end position="35"/>
    </location>
</feature>
<dbReference type="AlphaFoldDB" id="A0A9W8YTQ6"/>